<reference evidence="1" key="1">
    <citation type="submission" date="2020-05" db="EMBL/GenBank/DDBJ databases">
        <authorList>
            <person name="Chiriac C."/>
            <person name="Salcher M."/>
            <person name="Ghai R."/>
            <person name="Kavagutti S V."/>
        </authorList>
    </citation>
    <scope>NUCLEOTIDE SEQUENCE</scope>
</reference>
<protein>
    <recommendedName>
        <fullName evidence="2">Glycosyltransferase family 9 protein</fullName>
    </recommendedName>
</protein>
<dbReference type="EMBL" id="LR797503">
    <property type="protein sequence ID" value="CAB4221341.1"/>
    <property type="molecule type" value="Genomic_DNA"/>
</dbReference>
<evidence type="ECO:0008006" key="2">
    <source>
        <dbReference type="Google" id="ProtNLM"/>
    </source>
</evidence>
<name>A0A6J5T2Z0_9CAUD</name>
<dbReference type="Gene3D" id="3.40.50.2000">
    <property type="entry name" value="Glycogen Phosphorylase B"/>
    <property type="match status" value="1"/>
</dbReference>
<accession>A0A6J5T2Z0</accession>
<evidence type="ECO:0000313" key="1">
    <source>
        <dbReference type="EMBL" id="CAB4221341.1"/>
    </source>
</evidence>
<sequence length="259" mass="29587">MSNTSAFFVYNPSRGLGDCISCFNTNKPIWSPSPHLSVLKKYSSIPTLESPIGQSIGVHLLADANFGHHHLFNRVRMVSGLDPLEEPRAILDLINYKPVKNNIAFSFDVGAGVSKQTELHPRPRVLYPEHRATIQEFISKNKDYYNFIEVGNKSFEFKDTIVKTGIGLDQTISLLTECKYYFGMHSGLMHLATAIGLKSNIIINFPTIARLKKSPDIFVHGDKMEWEKTWLYPQHRYLHEDEISNEYAITIDNLESLWR</sequence>
<organism evidence="1">
    <name type="scientific">uncultured Caudovirales phage</name>
    <dbReference type="NCBI Taxonomy" id="2100421"/>
    <lineage>
        <taxon>Viruses</taxon>
        <taxon>Duplodnaviria</taxon>
        <taxon>Heunggongvirae</taxon>
        <taxon>Uroviricota</taxon>
        <taxon>Caudoviricetes</taxon>
        <taxon>Peduoviridae</taxon>
        <taxon>Maltschvirus</taxon>
        <taxon>Maltschvirus maltsch</taxon>
    </lineage>
</organism>
<gene>
    <name evidence="1" type="ORF">UFOVP1636_257</name>
</gene>
<proteinExistence type="predicted"/>